<proteinExistence type="predicted"/>
<accession>A0A8J6H8M0</accession>
<dbReference type="AlphaFoldDB" id="A0A8J6H8M0"/>
<evidence type="ECO:0000313" key="2">
    <source>
        <dbReference type="Proteomes" id="UP000719412"/>
    </source>
</evidence>
<dbReference type="PANTHER" id="PTHR47326">
    <property type="entry name" value="TRANSPOSABLE ELEMENT TC3 TRANSPOSASE-LIKE PROTEIN"/>
    <property type="match status" value="1"/>
</dbReference>
<reference evidence="1" key="2">
    <citation type="submission" date="2021-08" db="EMBL/GenBank/DDBJ databases">
        <authorList>
            <person name="Eriksson T."/>
        </authorList>
    </citation>
    <scope>NUCLEOTIDE SEQUENCE</scope>
    <source>
        <strain evidence="1">Stoneville</strain>
        <tissue evidence="1">Whole head</tissue>
    </source>
</reference>
<dbReference type="Proteomes" id="UP000719412">
    <property type="component" value="Unassembled WGS sequence"/>
</dbReference>
<keyword evidence="2" id="KW-1185">Reference proteome</keyword>
<comment type="caution">
    <text evidence="1">The sequence shown here is derived from an EMBL/GenBank/DDBJ whole genome shotgun (WGS) entry which is preliminary data.</text>
</comment>
<sequence length="283" mass="33751">MYSSSEYVDMILTFARCGNNAHEAVEKRVRCSQFEEEVGGAPRNVRTVEHEEAVLNVFEEDGTRSIRTVSREMGLSKSSVQRVPADNNRRHPYHYTGVQHLLPEDYPIRREFYLLLINQNDAPHFLSRILFSDESLFCRLARVKQPLVPDLVELLVDIVILIEFYIDVLPVIVNQDFLSERPDQDVPVYLGRESTKERKMMARFRCGNEERENKYWMEEEERMCRMCREERETIEHMWRGCGEMREREEKERGEILNEDGREIGWMKEVWKRRERIEKERGGE</sequence>
<reference evidence="1" key="1">
    <citation type="journal article" date="2020" name="J Insects Food Feed">
        <title>The yellow mealworm (Tenebrio molitor) genome: a resource for the emerging insects as food and feed industry.</title>
        <authorList>
            <person name="Eriksson T."/>
            <person name="Andere A."/>
            <person name="Kelstrup H."/>
            <person name="Emery V."/>
            <person name="Picard C."/>
        </authorList>
    </citation>
    <scope>NUCLEOTIDE SEQUENCE</scope>
    <source>
        <strain evidence="1">Stoneville</strain>
        <tissue evidence="1">Whole head</tissue>
    </source>
</reference>
<dbReference type="PANTHER" id="PTHR47326:SF1">
    <property type="entry name" value="HTH PSQ-TYPE DOMAIN-CONTAINING PROTEIN"/>
    <property type="match status" value="1"/>
</dbReference>
<evidence type="ECO:0000313" key="1">
    <source>
        <dbReference type="EMBL" id="KAH0809417.1"/>
    </source>
</evidence>
<protein>
    <submittedName>
        <fullName evidence="1">Uncharacterized protein</fullName>
    </submittedName>
</protein>
<name>A0A8J6H8M0_TENMO</name>
<dbReference type="EMBL" id="JABDTM020028151">
    <property type="protein sequence ID" value="KAH0809417.1"/>
    <property type="molecule type" value="Genomic_DNA"/>
</dbReference>
<organism evidence="1 2">
    <name type="scientific">Tenebrio molitor</name>
    <name type="common">Yellow mealworm beetle</name>
    <dbReference type="NCBI Taxonomy" id="7067"/>
    <lineage>
        <taxon>Eukaryota</taxon>
        <taxon>Metazoa</taxon>
        <taxon>Ecdysozoa</taxon>
        <taxon>Arthropoda</taxon>
        <taxon>Hexapoda</taxon>
        <taxon>Insecta</taxon>
        <taxon>Pterygota</taxon>
        <taxon>Neoptera</taxon>
        <taxon>Endopterygota</taxon>
        <taxon>Coleoptera</taxon>
        <taxon>Polyphaga</taxon>
        <taxon>Cucujiformia</taxon>
        <taxon>Tenebrionidae</taxon>
        <taxon>Tenebrio</taxon>
    </lineage>
</organism>
<gene>
    <name evidence="1" type="ORF">GEV33_013374</name>
</gene>